<organism evidence="1 2">
    <name type="scientific">Ruthenibacterium lactatiformans</name>
    <dbReference type="NCBI Taxonomy" id="1550024"/>
    <lineage>
        <taxon>Bacteria</taxon>
        <taxon>Bacillati</taxon>
        <taxon>Bacillota</taxon>
        <taxon>Clostridia</taxon>
        <taxon>Eubacteriales</taxon>
        <taxon>Oscillospiraceae</taxon>
        <taxon>Ruthenibacterium</taxon>
    </lineage>
</organism>
<dbReference type="AlphaFoldDB" id="A0A0D8J5Z8"/>
<protein>
    <submittedName>
        <fullName evidence="1">Uncharacterized protein</fullName>
    </submittedName>
</protein>
<name>A0A0D8J5Z8_9FIRM</name>
<sequence>MNINLNDDLTDEEIDQLVKTRNELTLKIDSYFEKKKIAKISNNRKYIGKCYKDTRAIDHITYMKVIGVVMNNEYRVNVIAFETPFKFFADAPDSTLCGDELIWTEDFGLFCFDVAHGEGRVIDNLEEISSEEWLKALDDCVAKIRCY</sequence>
<dbReference type="EMBL" id="JXXK01000002">
    <property type="protein sequence ID" value="KJF41213.1"/>
    <property type="molecule type" value="Genomic_DNA"/>
</dbReference>
<dbReference type="RefSeq" id="WP_050004529.1">
    <property type="nucleotide sequence ID" value="NZ_JXXK01000002.1"/>
</dbReference>
<evidence type="ECO:0000313" key="1">
    <source>
        <dbReference type="EMBL" id="KJF41213.1"/>
    </source>
</evidence>
<comment type="caution">
    <text evidence="1">The sequence shown here is derived from an EMBL/GenBank/DDBJ whole genome shotgun (WGS) entry which is preliminary data.</text>
</comment>
<dbReference type="GeneID" id="42855637"/>
<gene>
    <name evidence="1" type="ORF">TQ39_03170</name>
</gene>
<keyword evidence="2" id="KW-1185">Reference proteome</keyword>
<evidence type="ECO:0000313" key="2">
    <source>
        <dbReference type="Proteomes" id="UP000032483"/>
    </source>
</evidence>
<dbReference type="Proteomes" id="UP000032483">
    <property type="component" value="Unassembled WGS sequence"/>
</dbReference>
<proteinExistence type="predicted"/>
<reference evidence="1" key="1">
    <citation type="submission" date="2015-02" db="EMBL/GenBank/DDBJ databases">
        <title>A novel member of the family Ruminococcaceae isolated from human feces.</title>
        <authorList>
            <person name="Shkoporov A.N."/>
            <person name="Chaplin A.V."/>
            <person name="Motuzova O.V."/>
            <person name="Kafarskaia L.I."/>
            <person name="Khokhlova E.V."/>
            <person name="Efimov B.A."/>
        </authorList>
    </citation>
    <scope>NUCLEOTIDE SEQUENCE [LARGE SCALE GENOMIC DNA]</scope>
    <source>
        <strain evidence="1">585-1</strain>
    </source>
</reference>
<accession>A0A0D8J5Z8</accession>